<gene>
    <name evidence="1" type="ORF">DFP89_12050</name>
</gene>
<evidence type="ECO:0000313" key="2">
    <source>
        <dbReference type="Proteomes" id="UP000253345"/>
    </source>
</evidence>
<protein>
    <submittedName>
        <fullName evidence="1">Holin (3TMs family)</fullName>
    </submittedName>
</protein>
<evidence type="ECO:0000313" key="1">
    <source>
        <dbReference type="EMBL" id="RCW80273.1"/>
    </source>
</evidence>
<reference evidence="1 2" key="1">
    <citation type="submission" date="2018-07" db="EMBL/GenBank/DDBJ databases">
        <title>Genomic Encyclopedia of Type Strains, Phase III (KMG-III): the genomes of soil and plant-associated and newly described type strains.</title>
        <authorList>
            <person name="Whitman W."/>
        </authorList>
    </citation>
    <scope>NUCLEOTIDE SEQUENCE [LARGE SCALE GENOMIC DNA]</scope>
    <source>
        <strain evidence="1 2">CECT 8525</strain>
    </source>
</reference>
<proteinExistence type="predicted"/>
<sequence>MGVMDRFLGAGAAVTSVANAATGVAEVFRENTTRRMELDEEAYARAMAQLSAEFAASPRGWFDALVNGLNRLPRPVLTLGTVGLFVYAMVEPEGFGLRMENLNLVPEPLWWLLGAIISFYFGAREAHYFRSRPIIPAAPRKAQTAVEAAAGMAGEVAVAAPLTQAAPEGDSFADNAALRDWAAAQAAG</sequence>
<name>A0A368YJ61_9RHOB</name>
<dbReference type="AlphaFoldDB" id="A0A368YJ61"/>
<dbReference type="InterPro" id="IPR021497">
    <property type="entry name" value="GTA_holin_3TM"/>
</dbReference>
<comment type="caution">
    <text evidence="1">The sequence shown here is derived from an EMBL/GenBank/DDBJ whole genome shotgun (WGS) entry which is preliminary data.</text>
</comment>
<organism evidence="1 2">
    <name type="scientific">Paracoccus lutimaris</name>
    <dbReference type="NCBI Taxonomy" id="1490030"/>
    <lineage>
        <taxon>Bacteria</taxon>
        <taxon>Pseudomonadati</taxon>
        <taxon>Pseudomonadota</taxon>
        <taxon>Alphaproteobacteria</taxon>
        <taxon>Rhodobacterales</taxon>
        <taxon>Paracoccaceae</taxon>
        <taxon>Paracoccus</taxon>
    </lineage>
</organism>
<dbReference type="Pfam" id="PF11351">
    <property type="entry name" value="GTA_holin_3TM"/>
    <property type="match status" value="1"/>
</dbReference>
<accession>A0A368YJ61</accession>
<dbReference type="Proteomes" id="UP000253345">
    <property type="component" value="Unassembled WGS sequence"/>
</dbReference>
<dbReference type="EMBL" id="QPJL01000020">
    <property type="protein sequence ID" value="RCW80273.1"/>
    <property type="molecule type" value="Genomic_DNA"/>
</dbReference>
<keyword evidence="2" id="KW-1185">Reference proteome</keyword>